<dbReference type="InterPro" id="IPR008927">
    <property type="entry name" value="6-PGluconate_DH-like_C_sf"/>
</dbReference>
<reference evidence="2" key="1">
    <citation type="journal article" date="2015" name="PLoS Genet.">
        <title>The dynamic genome and transcriptome of the human fungal pathogen Blastomyces and close relative Emmonsia.</title>
        <authorList>
            <person name="Munoz J.F."/>
            <person name="Gauthier G.M."/>
            <person name="Desjardins C.A."/>
            <person name="Gallo J.E."/>
            <person name="Holder J."/>
            <person name="Sullivan T.D."/>
            <person name="Marty A.J."/>
            <person name="Carmen J.C."/>
            <person name="Chen Z."/>
            <person name="Ding L."/>
            <person name="Gujja S."/>
            <person name="Magrini V."/>
            <person name="Misas E."/>
            <person name="Mitreva M."/>
            <person name="Priest M."/>
            <person name="Saif S."/>
            <person name="Whiston E.A."/>
            <person name="Young S."/>
            <person name="Zeng Q."/>
            <person name="Goldman W.E."/>
            <person name="Mardis E.R."/>
            <person name="Taylor J.W."/>
            <person name="McEwen J.G."/>
            <person name="Clay O.K."/>
            <person name="Klein B.S."/>
            <person name="Cuomo C.A."/>
        </authorList>
    </citation>
    <scope>NUCLEOTIDE SEQUENCE [LARGE SCALE GENOMIC DNA]</scope>
    <source>
        <strain evidence="2">UAMH 139</strain>
    </source>
</reference>
<dbReference type="Gene3D" id="1.10.1040.10">
    <property type="entry name" value="N-(1-d-carboxylethyl)-l-norvaline Dehydrogenase, domain 2"/>
    <property type="match status" value="1"/>
</dbReference>
<accession>A0A0H1B966</accession>
<protein>
    <submittedName>
        <fullName evidence="1">Uncharacterized protein</fullName>
    </submittedName>
</protein>
<organism evidence="1 2">
    <name type="scientific">Blastomyces silverae</name>
    <dbReference type="NCBI Taxonomy" id="2060906"/>
    <lineage>
        <taxon>Eukaryota</taxon>
        <taxon>Fungi</taxon>
        <taxon>Dikarya</taxon>
        <taxon>Ascomycota</taxon>
        <taxon>Pezizomycotina</taxon>
        <taxon>Eurotiomycetes</taxon>
        <taxon>Eurotiomycetidae</taxon>
        <taxon>Onygenales</taxon>
        <taxon>Ajellomycetaceae</taxon>
        <taxon>Blastomyces</taxon>
    </lineage>
</organism>
<dbReference type="SUPFAM" id="SSF48179">
    <property type="entry name" value="6-phosphogluconate dehydrogenase C-terminal domain-like"/>
    <property type="match status" value="1"/>
</dbReference>
<dbReference type="Proteomes" id="UP000053573">
    <property type="component" value="Unassembled WGS sequence"/>
</dbReference>
<dbReference type="OrthoDB" id="48988at2759"/>
<dbReference type="EMBL" id="LDEV01002786">
    <property type="protein sequence ID" value="KLJ07638.1"/>
    <property type="molecule type" value="Genomic_DNA"/>
</dbReference>
<sequence length="73" mass="7550">MIAGLTGGVDGGASGKKTVNEAIAELAAVVQAARDVNCPLHLGNAALNMLYVARRQGLGEETDSHVLRVYESV</sequence>
<evidence type="ECO:0000313" key="1">
    <source>
        <dbReference type="EMBL" id="KLJ07638.1"/>
    </source>
</evidence>
<proteinExistence type="predicted"/>
<gene>
    <name evidence="1" type="ORF">EMPG_16893</name>
</gene>
<dbReference type="InterPro" id="IPR013328">
    <property type="entry name" value="6PGD_dom2"/>
</dbReference>
<dbReference type="AlphaFoldDB" id="A0A0H1B966"/>
<name>A0A0H1B966_9EURO</name>
<comment type="caution">
    <text evidence="1">The sequence shown here is derived from an EMBL/GenBank/DDBJ whole genome shotgun (WGS) entry which is preliminary data.</text>
</comment>
<keyword evidence="2" id="KW-1185">Reference proteome</keyword>
<evidence type="ECO:0000313" key="2">
    <source>
        <dbReference type="Proteomes" id="UP000053573"/>
    </source>
</evidence>